<reference evidence="2 3" key="1">
    <citation type="journal article" date="2009" name="Stand. Genomic Sci.">
        <title>Complete genome sequence of Acidimicrobium ferrooxidans type strain (ICP).</title>
        <authorList>
            <person name="Clum A."/>
            <person name="Nolan M."/>
            <person name="Lang E."/>
            <person name="Glavina Del Rio T."/>
            <person name="Tice H."/>
            <person name="Copeland A."/>
            <person name="Cheng J.F."/>
            <person name="Lucas S."/>
            <person name="Chen F."/>
            <person name="Bruce D."/>
            <person name="Goodwin L."/>
            <person name="Pitluck S."/>
            <person name="Ivanova N."/>
            <person name="Mavrommatis K."/>
            <person name="Mikhailova N."/>
            <person name="Pati A."/>
            <person name="Chen A."/>
            <person name="Palaniappan K."/>
            <person name="Goker M."/>
            <person name="Spring S."/>
            <person name="Land M."/>
            <person name="Hauser L."/>
            <person name="Chang Y.J."/>
            <person name="Jeffries C.C."/>
            <person name="Chain P."/>
            <person name="Bristow J."/>
            <person name="Eisen J.A."/>
            <person name="Markowitz V."/>
            <person name="Hugenholtz P."/>
            <person name="Kyrpides N.C."/>
            <person name="Klenk H.P."/>
            <person name="Lapidus A."/>
        </authorList>
    </citation>
    <scope>NUCLEOTIDE SEQUENCE [LARGE SCALE GENOMIC DNA]</scope>
    <source>
        <strain evidence="3">DSM 10331 / JCM 15462 / NBRC 103882 / ICP</strain>
    </source>
</reference>
<dbReference type="AlphaFoldDB" id="C7LY79"/>
<keyword evidence="1" id="KW-0472">Membrane</keyword>
<evidence type="ECO:0000256" key="1">
    <source>
        <dbReference type="SAM" id="Phobius"/>
    </source>
</evidence>
<dbReference type="STRING" id="525909.Afer_0737"/>
<accession>C7LY79</accession>
<keyword evidence="1" id="KW-1133">Transmembrane helix</keyword>
<dbReference type="RefSeq" id="WP_015798176.1">
    <property type="nucleotide sequence ID" value="NC_013124.1"/>
</dbReference>
<keyword evidence="1" id="KW-0812">Transmembrane</keyword>
<evidence type="ECO:0000313" key="2">
    <source>
        <dbReference type="EMBL" id="ACU53687.1"/>
    </source>
</evidence>
<dbReference type="KEGG" id="afo:Afer_0737"/>
<dbReference type="EMBL" id="CP001631">
    <property type="protein sequence ID" value="ACU53687.1"/>
    <property type="molecule type" value="Genomic_DNA"/>
</dbReference>
<dbReference type="HOGENOM" id="CLU_1297573_0_0_11"/>
<keyword evidence="3" id="KW-1185">Reference proteome</keyword>
<name>C7LY79_ACIFD</name>
<feature type="transmembrane region" description="Helical" evidence="1">
    <location>
        <begin position="29"/>
        <end position="48"/>
    </location>
</feature>
<gene>
    <name evidence="2" type="ordered locus">Afer_0737</name>
</gene>
<sequence length="212" mass="21473">MPNPQEGARRVQRAKAAGRGAHVPREIPVGFYAALTIVAVLGIAAIGYSRYEVNHPVSATSSQSPPRVGQTWYTALGIEVCGHFEPVLAKGSGAASGMTALGNGVVKVAPKTPAETGAAATLVHFLDAAGVRVSTSSVVLPGHASIDVASVCGQRPVEVRTATWASLLATRPTIHAGTTGVRMLSGEVVAVAVVTKGATIAQPPTAANLANV</sequence>
<dbReference type="Proteomes" id="UP000000771">
    <property type="component" value="Chromosome"/>
</dbReference>
<organism evidence="2 3">
    <name type="scientific">Acidimicrobium ferrooxidans (strain DSM 10331 / JCM 15462 / NBRC 103882 / ICP)</name>
    <dbReference type="NCBI Taxonomy" id="525909"/>
    <lineage>
        <taxon>Bacteria</taxon>
        <taxon>Bacillati</taxon>
        <taxon>Actinomycetota</taxon>
        <taxon>Acidimicrobiia</taxon>
        <taxon>Acidimicrobiales</taxon>
        <taxon>Acidimicrobiaceae</taxon>
        <taxon>Acidimicrobium</taxon>
    </lineage>
</organism>
<evidence type="ECO:0000313" key="3">
    <source>
        <dbReference type="Proteomes" id="UP000000771"/>
    </source>
</evidence>
<protein>
    <submittedName>
        <fullName evidence="2">Uncharacterized protein</fullName>
    </submittedName>
</protein>
<dbReference type="eggNOG" id="ENOG502ZTIT">
    <property type="taxonomic scope" value="Bacteria"/>
</dbReference>
<proteinExistence type="predicted"/>